<evidence type="ECO:0000256" key="1">
    <source>
        <dbReference type="ARBA" id="ARBA00022803"/>
    </source>
</evidence>
<dbReference type="SUPFAM" id="SSF48452">
    <property type="entry name" value="TPR-like"/>
    <property type="match status" value="1"/>
</dbReference>
<feature type="repeat" description="TPR" evidence="4">
    <location>
        <begin position="190"/>
        <end position="223"/>
    </location>
</feature>
<dbReference type="InterPro" id="IPR011990">
    <property type="entry name" value="TPR-like_helical_dom_sf"/>
</dbReference>
<evidence type="ECO:0000256" key="3">
    <source>
        <dbReference type="ARBA" id="ARBA00039307"/>
    </source>
</evidence>
<evidence type="ECO:0000256" key="4">
    <source>
        <dbReference type="PROSITE-ProRule" id="PRU00339"/>
    </source>
</evidence>
<evidence type="ECO:0000313" key="6">
    <source>
        <dbReference type="Proteomes" id="UP000325440"/>
    </source>
</evidence>
<dbReference type="AlphaFoldDB" id="A0A5E4M553"/>
<evidence type="ECO:0000313" key="5">
    <source>
        <dbReference type="EMBL" id="VVC27295.1"/>
    </source>
</evidence>
<dbReference type="InterPro" id="IPR019734">
    <property type="entry name" value="TPR_rpt"/>
</dbReference>
<keyword evidence="1 4" id="KW-0802">TPR repeat</keyword>
<dbReference type="Pfam" id="PF13181">
    <property type="entry name" value="TPR_8"/>
    <property type="match status" value="3"/>
</dbReference>
<feature type="repeat" description="TPR" evidence="4">
    <location>
        <begin position="156"/>
        <end position="189"/>
    </location>
</feature>
<protein>
    <recommendedName>
        <fullName evidence="3">Cell division cycle protein 27 homolog</fullName>
    </recommendedName>
</protein>
<accession>A0A5E4M553</accession>
<proteinExistence type="inferred from homology"/>
<sequence>MDVLFKKYSNSGDPISVVLDTLPKNESYKFQKMLKKLKLSGRHKVKDLIEAIDVKASTISYNELNKYFSVIKIYESLHELPQKYQERAEVLNNIGAVYFQKNDFQEACNNYHLAVCKKTDFVDCWISYILVFIKKNDVANAIRSLNMILHYRPNLCKPYLIYGYLLIKMNEIEKAILSFQRAIKLEPKWHLSWIGLGNSYALKNNLHSAIICYEKALTIKDSAIDPLINLGFIHYQLKQFDESIFYLKTAIHKLYPEINVDLLHLLGHAYYNSGNIVSAMKTSFLCLKCYPKI</sequence>
<dbReference type="PANTHER" id="PTHR12558:SF13">
    <property type="entry name" value="CELL DIVISION CYCLE PROTEIN 27 HOMOLOG"/>
    <property type="match status" value="1"/>
</dbReference>
<organism evidence="5 6">
    <name type="scientific">Cinara cedri</name>
    <dbReference type="NCBI Taxonomy" id="506608"/>
    <lineage>
        <taxon>Eukaryota</taxon>
        <taxon>Metazoa</taxon>
        <taxon>Ecdysozoa</taxon>
        <taxon>Arthropoda</taxon>
        <taxon>Hexapoda</taxon>
        <taxon>Insecta</taxon>
        <taxon>Pterygota</taxon>
        <taxon>Neoptera</taxon>
        <taxon>Paraneoptera</taxon>
        <taxon>Hemiptera</taxon>
        <taxon>Sternorrhyncha</taxon>
        <taxon>Aphidomorpha</taxon>
        <taxon>Aphidoidea</taxon>
        <taxon>Aphididae</taxon>
        <taxon>Lachninae</taxon>
        <taxon>Cinara</taxon>
    </lineage>
</organism>
<reference evidence="5 6" key="1">
    <citation type="submission" date="2019-08" db="EMBL/GenBank/DDBJ databases">
        <authorList>
            <person name="Alioto T."/>
            <person name="Alioto T."/>
            <person name="Gomez Garrido J."/>
        </authorList>
    </citation>
    <scope>NUCLEOTIDE SEQUENCE [LARGE SCALE GENOMIC DNA]</scope>
</reference>
<name>A0A5E4M553_9HEMI</name>
<feature type="repeat" description="TPR" evidence="4">
    <location>
        <begin position="88"/>
        <end position="121"/>
    </location>
</feature>
<dbReference type="EMBL" id="CABPRJ010000082">
    <property type="protein sequence ID" value="VVC27295.1"/>
    <property type="molecule type" value="Genomic_DNA"/>
</dbReference>
<dbReference type="OrthoDB" id="2017782at2759"/>
<dbReference type="PANTHER" id="PTHR12558">
    <property type="entry name" value="CELL DIVISION CYCLE 16,23,27"/>
    <property type="match status" value="1"/>
</dbReference>
<dbReference type="SMART" id="SM00028">
    <property type="entry name" value="TPR"/>
    <property type="match status" value="6"/>
</dbReference>
<dbReference type="PROSITE" id="PS50005">
    <property type="entry name" value="TPR"/>
    <property type="match status" value="3"/>
</dbReference>
<evidence type="ECO:0000256" key="2">
    <source>
        <dbReference type="ARBA" id="ARBA00038210"/>
    </source>
</evidence>
<dbReference type="Proteomes" id="UP000325440">
    <property type="component" value="Unassembled WGS sequence"/>
</dbReference>
<dbReference type="GO" id="GO:0051301">
    <property type="term" value="P:cell division"/>
    <property type="evidence" value="ECO:0007669"/>
    <property type="project" value="TreeGrafter"/>
</dbReference>
<dbReference type="Gene3D" id="1.25.40.10">
    <property type="entry name" value="Tetratricopeptide repeat domain"/>
    <property type="match status" value="1"/>
</dbReference>
<gene>
    <name evidence="5" type="ORF">CINCED_3A023589</name>
</gene>
<keyword evidence="6" id="KW-1185">Reference proteome</keyword>
<comment type="similarity">
    <text evidence="2">Belongs to the APC3/CDC27 family.</text>
</comment>